<dbReference type="Pfam" id="PF05239">
    <property type="entry name" value="PRC"/>
    <property type="match status" value="1"/>
</dbReference>
<dbReference type="Proteomes" id="UP001165542">
    <property type="component" value="Unassembled WGS sequence"/>
</dbReference>
<dbReference type="PANTHER" id="PTHR36505:SF1">
    <property type="entry name" value="BLR1072 PROTEIN"/>
    <property type="match status" value="1"/>
</dbReference>
<feature type="signal peptide" evidence="2">
    <location>
        <begin position="1"/>
        <end position="23"/>
    </location>
</feature>
<dbReference type="InterPro" id="IPR011033">
    <property type="entry name" value="PRC_barrel-like_sf"/>
</dbReference>
<evidence type="ECO:0000313" key="4">
    <source>
        <dbReference type="EMBL" id="MCS2608676.1"/>
    </source>
</evidence>
<dbReference type="SUPFAM" id="SSF50346">
    <property type="entry name" value="PRC-barrel domain"/>
    <property type="match status" value="1"/>
</dbReference>
<proteinExistence type="predicted"/>
<dbReference type="InterPro" id="IPR027275">
    <property type="entry name" value="PRC-brl_dom"/>
</dbReference>
<evidence type="ECO:0000313" key="5">
    <source>
        <dbReference type="Proteomes" id="UP001165542"/>
    </source>
</evidence>
<evidence type="ECO:0000259" key="3">
    <source>
        <dbReference type="Pfam" id="PF05239"/>
    </source>
</evidence>
<evidence type="ECO:0000256" key="2">
    <source>
        <dbReference type="SAM" id="SignalP"/>
    </source>
</evidence>
<feature type="chain" id="PRO_5045996028" evidence="2">
    <location>
        <begin position="24"/>
        <end position="176"/>
    </location>
</feature>
<name>A0ABT2EAS8_9GAMM</name>
<dbReference type="Gene3D" id="2.30.30.240">
    <property type="entry name" value="PRC-barrel domain"/>
    <property type="match status" value="1"/>
</dbReference>
<dbReference type="PANTHER" id="PTHR36505">
    <property type="entry name" value="BLR1072 PROTEIN"/>
    <property type="match status" value="1"/>
</dbReference>
<accession>A0ABT2EAS8</accession>
<gene>
    <name evidence="4" type="ORF">LLY24_04980</name>
</gene>
<protein>
    <submittedName>
        <fullName evidence="4">PRC-barrel domain-containing protein</fullName>
    </submittedName>
</protein>
<reference evidence="4" key="1">
    <citation type="submission" date="2021-11" db="EMBL/GenBank/DDBJ databases">
        <title>Halomonas sp., isolated from a coastal aquaculture zone in Dongshan Bay.</title>
        <authorList>
            <person name="Lin W."/>
        </authorList>
    </citation>
    <scope>NUCLEOTIDE SEQUENCE</scope>
    <source>
        <strain evidence="4">Yzlin-01</strain>
    </source>
</reference>
<dbReference type="EMBL" id="JAJISC010000002">
    <property type="protein sequence ID" value="MCS2608676.1"/>
    <property type="molecule type" value="Genomic_DNA"/>
</dbReference>
<evidence type="ECO:0000256" key="1">
    <source>
        <dbReference type="SAM" id="MobiDB-lite"/>
    </source>
</evidence>
<keyword evidence="5" id="KW-1185">Reference proteome</keyword>
<keyword evidence="2" id="KW-0732">Signal</keyword>
<organism evidence="4 5">
    <name type="scientific">Halomonas dongshanensis</name>
    <dbReference type="NCBI Taxonomy" id="2890835"/>
    <lineage>
        <taxon>Bacteria</taxon>
        <taxon>Pseudomonadati</taxon>
        <taxon>Pseudomonadota</taxon>
        <taxon>Gammaproteobacteria</taxon>
        <taxon>Oceanospirillales</taxon>
        <taxon>Halomonadaceae</taxon>
        <taxon>Halomonas</taxon>
    </lineage>
</organism>
<feature type="domain" description="PRC-barrel" evidence="3">
    <location>
        <begin position="72"/>
        <end position="141"/>
    </location>
</feature>
<sequence length="176" mass="18814">MKRTTLAFAIAALAAGMSATALAQDAPSRDALNDEAPASGAGEQPGAMTNADSDTSPEADTSGDERDLMSRTISDVEGMSVVNLEEEEIGDVDRVVEHNDSGELYAIVTLGGFWGFGGTDIALPISDMQLNEDDQLVMQTPYGKDEIESSTEEYDEENYTQIDSDMTLNEVASHPR</sequence>
<comment type="caution">
    <text evidence="4">The sequence shown here is derived from an EMBL/GenBank/DDBJ whole genome shotgun (WGS) entry which is preliminary data.</text>
</comment>
<dbReference type="RefSeq" id="WP_259035184.1">
    <property type="nucleotide sequence ID" value="NZ_JAJISC010000002.1"/>
</dbReference>
<feature type="compositionally biased region" description="Polar residues" evidence="1">
    <location>
        <begin position="50"/>
        <end position="59"/>
    </location>
</feature>
<feature type="region of interest" description="Disordered" evidence="1">
    <location>
        <begin position="24"/>
        <end position="68"/>
    </location>
</feature>